<comment type="caution">
    <text evidence="10">The sequence shown here is derived from an EMBL/GenBank/DDBJ whole genome shotgun (WGS) entry which is preliminary data.</text>
</comment>
<evidence type="ECO:0000256" key="4">
    <source>
        <dbReference type="ARBA" id="ARBA00022679"/>
    </source>
</evidence>
<comment type="catalytic activity">
    <reaction evidence="8">
        <text>a 2'-deoxycytidine in DNA + S-adenosyl-L-methionine = an N(4)-methyl-2'-deoxycytidine in DNA + S-adenosyl-L-homocysteine + H(+)</text>
        <dbReference type="Rhea" id="RHEA:16857"/>
        <dbReference type="Rhea" id="RHEA-COMP:11369"/>
        <dbReference type="Rhea" id="RHEA-COMP:13674"/>
        <dbReference type="ChEBI" id="CHEBI:15378"/>
        <dbReference type="ChEBI" id="CHEBI:57856"/>
        <dbReference type="ChEBI" id="CHEBI:59789"/>
        <dbReference type="ChEBI" id="CHEBI:85452"/>
        <dbReference type="ChEBI" id="CHEBI:137933"/>
        <dbReference type="EC" id="2.1.1.113"/>
    </reaction>
</comment>
<dbReference type="AlphaFoldDB" id="A0A2M7T9U2"/>
<keyword evidence="4 10" id="KW-0808">Transferase</keyword>
<dbReference type="SUPFAM" id="SSF53335">
    <property type="entry name" value="S-adenosyl-L-methionine-dependent methyltransferases"/>
    <property type="match status" value="2"/>
</dbReference>
<dbReference type="GO" id="GO:0003677">
    <property type="term" value="F:DNA binding"/>
    <property type="evidence" value="ECO:0007669"/>
    <property type="project" value="UniProtKB-KW"/>
</dbReference>
<dbReference type="Pfam" id="PF01555">
    <property type="entry name" value="N6_N4_Mtase"/>
    <property type="match status" value="1"/>
</dbReference>
<keyword evidence="3 10" id="KW-0489">Methyltransferase</keyword>
<dbReference type="EC" id="2.1.1.113" evidence="2"/>
<evidence type="ECO:0000256" key="8">
    <source>
        <dbReference type="ARBA" id="ARBA00049120"/>
    </source>
</evidence>
<keyword evidence="6" id="KW-0680">Restriction system</keyword>
<comment type="similarity">
    <text evidence="1">Belongs to the N(4)/N(6)-methyltransferase family. N(4) subfamily.</text>
</comment>
<evidence type="ECO:0000313" key="11">
    <source>
        <dbReference type="Proteomes" id="UP000230956"/>
    </source>
</evidence>
<accession>A0A2M7T9U2</accession>
<keyword evidence="5" id="KW-0949">S-adenosyl-L-methionine</keyword>
<dbReference type="GO" id="GO:0008170">
    <property type="term" value="F:N-methyltransferase activity"/>
    <property type="evidence" value="ECO:0007669"/>
    <property type="project" value="InterPro"/>
</dbReference>
<dbReference type="InterPro" id="IPR002941">
    <property type="entry name" value="DNA_methylase_N4/N6"/>
</dbReference>
<dbReference type="InterPro" id="IPR017985">
    <property type="entry name" value="MeTrfase_CN4_CS"/>
</dbReference>
<reference evidence="11" key="1">
    <citation type="submission" date="2017-09" db="EMBL/GenBank/DDBJ databases">
        <title>Depth-based differentiation of microbial function through sediment-hosted aquifers and enrichment of novel symbionts in the deep terrestrial subsurface.</title>
        <authorList>
            <person name="Probst A.J."/>
            <person name="Ladd B."/>
            <person name="Jarett J.K."/>
            <person name="Geller-Mcgrath D.E."/>
            <person name="Sieber C.M.K."/>
            <person name="Emerson J.B."/>
            <person name="Anantharaman K."/>
            <person name="Thomas B.C."/>
            <person name="Malmstrom R."/>
            <person name="Stieglmeier M."/>
            <person name="Klingl A."/>
            <person name="Woyke T."/>
            <person name="Ryan C.M."/>
            <person name="Banfield J.F."/>
        </authorList>
    </citation>
    <scope>NUCLEOTIDE SEQUENCE [LARGE SCALE GENOMIC DNA]</scope>
</reference>
<dbReference type="Proteomes" id="UP000230956">
    <property type="component" value="Unassembled WGS sequence"/>
</dbReference>
<organism evidence="10 11">
    <name type="scientific">Candidatus Aquicultor secundus</name>
    <dbReference type="NCBI Taxonomy" id="1973895"/>
    <lineage>
        <taxon>Bacteria</taxon>
        <taxon>Bacillati</taxon>
        <taxon>Actinomycetota</taxon>
        <taxon>Candidatus Aquicultoria</taxon>
        <taxon>Candidatus Aquicultorales</taxon>
        <taxon>Candidatus Aquicultoraceae</taxon>
        <taxon>Candidatus Aquicultor</taxon>
    </lineage>
</organism>
<evidence type="ECO:0000256" key="5">
    <source>
        <dbReference type="ARBA" id="ARBA00022691"/>
    </source>
</evidence>
<evidence type="ECO:0000256" key="7">
    <source>
        <dbReference type="ARBA" id="ARBA00023125"/>
    </source>
</evidence>
<evidence type="ECO:0000259" key="9">
    <source>
        <dbReference type="Pfam" id="PF01555"/>
    </source>
</evidence>
<dbReference type="GO" id="GO:0015667">
    <property type="term" value="F:site-specific DNA-methyltransferase (cytosine-N4-specific) activity"/>
    <property type="evidence" value="ECO:0007669"/>
    <property type="project" value="UniProtKB-EC"/>
</dbReference>
<gene>
    <name evidence="10" type="ORF">COY37_02085</name>
</gene>
<dbReference type="PROSITE" id="PS00093">
    <property type="entry name" value="N4_MTASE"/>
    <property type="match status" value="1"/>
</dbReference>
<evidence type="ECO:0000256" key="2">
    <source>
        <dbReference type="ARBA" id="ARBA00012185"/>
    </source>
</evidence>
<dbReference type="InterPro" id="IPR029063">
    <property type="entry name" value="SAM-dependent_MTases_sf"/>
</dbReference>
<evidence type="ECO:0000256" key="1">
    <source>
        <dbReference type="ARBA" id="ARBA00010203"/>
    </source>
</evidence>
<feature type="domain" description="DNA methylase N-4/N-6" evidence="9">
    <location>
        <begin position="57"/>
        <end position="105"/>
    </location>
</feature>
<keyword evidence="7" id="KW-0238">DNA-binding</keyword>
<dbReference type="GO" id="GO:0009307">
    <property type="term" value="P:DNA restriction-modification system"/>
    <property type="evidence" value="ECO:0007669"/>
    <property type="project" value="UniProtKB-KW"/>
</dbReference>
<sequence>MVPLTDSQSNQLELFKLIKEKTAIQANNKNGAEFSNPAFAGNKIRPIHRWVPWIAGFSSDFVKDALHEYLHNKGVVLDPFSGVGTTLVDAVLDGHNAVGFEINPYAALACHAKAHAHRIDINILQKNMLKLKEFYKDKASSNYIPISEPPKGFKTRAEFYSPAVLGKVLIIQDFINSIESPDIQELFRLAFASTMVRYSNYSYEPSLGRRVSAGKDNIEDFPVGETILNKLIDMAEDIAWFKKNLPASDATVRIINASFFEYESHLTPESVDVIITSPPYLNNYHYNRNTRPQLYWLGYAENPRDLKPLENSNFGKYWQTVRGQECLELGFLLPDSDLEDTLKLLRTLHAEKGVYGGNGWANYAAAYFRDCHTFAQGINYALKPGSTALVVIGNSILQGVSIPTDVYFGKIAESIGLELVDIHIPRATRVGNSIIQSDVRVTKAKNSHQLYEAVVELRKR</sequence>
<name>A0A2M7T9U2_9ACTN</name>
<dbReference type="EMBL" id="PFNG01000051">
    <property type="protein sequence ID" value="PIZ41584.1"/>
    <property type="molecule type" value="Genomic_DNA"/>
</dbReference>
<dbReference type="Gene3D" id="3.40.50.150">
    <property type="entry name" value="Vaccinia Virus protein VP39"/>
    <property type="match status" value="2"/>
</dbReference>
<evidence type="ECO:0000256" key="3">
    <source>
        <dbReference type="ARBA" id="ARBA00022603"/>
    </source>
</evidence>
<protein>
    <recommendedName>
        <fullName evidence="2">site-specific DNA-methyltransferase (cytosine-N(4)-specific)</fullName>
        <ecNumber evidence="2">2.1.1.113</ecNumber>
    </recommendedName>
</protein>
<evidence type="ECO:0000313" key="10">
    <source>
        <dbReference type="EMBL" id="PIZ41584.1"/>
    </source>
</evidence>
<dbReference type="GO" id="GO:0032259">
    <property type="term" value="P:methylation"/>
    <property type="evidence" value="ECO:0007669"/>
    <property type="project" value="UniProtKB-KW"/>
</dbReference>
<proteinExistence type="inferred from homology"/>
<evidence type="ECO:0000256" key="6">
    <source>
        <dbReference type="ARBA" id="ARBA00022747"/>
    </source>
</evidence>